<keyword evidence="2" id="KW-1185">Reference proteome</keyword>
<protein>
    <submittedName>
        <fullName evidence="1">Uncharacterized protein</fullName>
    </submittedName>
</protein>
<dbReference type="Proteomes" id="UP000011134">
    <property type="component" value="Unassembled WGS sequence"/>
</dbReference>
<comment type="caution">
    <text evidence="1">The sequence shown here is derived from an EMBL/GenBank/DDBJ whole genome shotgun (WGS) entry which is preliminary data.</text>
</comment>
<reference evidence="1 2" key="1">
    <citation type="submission" date="2012-12" db="EMBL/GenBank/DDBJ databases">
        <title>Genome Assembly of Photobacterium sp. AK15.</title>
        <authorList>
            <person name="Khatri I."/>
            <person name="Vaidya B."/>
            <person name="Srinivas T.N.R."/>
            <person name="Subramanian S."/>
            <person name="Pinnaka A."/>
        </authorList>
    </citation>
    <scope>NUCLEOTIDE SEQUENCE [LARGE SCALE GENOMIC DNA]</scope>
    <source>
        <strain evidence="1 2">AK15</strain>
    </source>
</reference>
<proteinExistence type="predicted"/>
<accession>L8J9P1</accession>
<sequence length="44" mass="4700">MACRICDVQPLNLINILLSLLLLPSRILASLPISDLATLANSPV</sequence>
<organism evidence="1 2">
    <name type="scientific">Photobacterium marinum</name>
    <dbReference type="NCBI Taxonomy" id="1056511"/>
    <lineage>
        <taxon>Bacteria</taxon>
        <taxon>Pseudomonadati</taxon>
        <taxon>Pseudomonadota</taxon>
        <taxon>Gammaproteobacteria</taxon>
        <taxon>Vibrionales</taxon>
        <taxon>Vibrionaceae</taxon>
        <taxon>Photobacterium</taxon>
    </lineage>
</organism>
<gene>
    <name evidence="1" type="ORF">C942_01025</name>
</gene>
<dbReference type="PATRIC" id="fig|1056511.3.peg.2518"/>
<dbReference type="EMBL" id="AMZO01000017">
    <property type="protein sequence ID" value="ELR65521.1"/>
    <property type="molecule type" value="Genomic_DNA"/>
</dbReference>
<evidence type="ECO:0000313" key="1">
    <source>
        <dbReference type="EMBL" id="ELR65521.1"/>
    </source>
</evidence>
<name>L8J9P1_9GAMM</name>
<dbReference type="AlphaFoldDB" id="L8J9P1"/>
<evidence type="ECO:0000313" key="2">
    <source>
        <dbReference type="Proteomes" id="UP000011134"/>
    </source>
</evidence>